<evidence type="ECO:0000313" key="1">
    <source>
        <dbReference type="EMBL" id="GAG33603.1"/>
    </source>
</evidence>
<organism evidence="1">
    <name type="scientific">marine sediment metagenome</name>
    <dbReference type="NCBI Taxonomy" id="412755"/>
    <lineage>
        <taxon>unclassified sequences</taxon>
        <taxon>metagenomes</taxon>
        <taxon>ecological metagenomes</taxon>
    </lineage>
</organism>
<gene>
    <name evidence="1" type="ORF">S01H1_63194</name>
</gene>
<comment type="caution">
    <text evidence="1">The sequence shown here is derived from an EMBL/GenBank/DDBJ whole genome shotgun (WGS) entry which is preliminary data.</text>
</comment>
<proteinExistence type="predicted"/>
<reference evidence="1" key="1">
    <citation type="journal article" date="2014" name="Front. Microbiol.">
        <title>High frequency of phylogenetically diverse reductive dehalogenase-homologous genes in deep subseafloor sedimentary metagenomes.</title>
        <authorList>
            <person name="Kawai M."/>
            <person name="Futagami T."/>
            <person name="Toyoda A."/>
            <person name="Takaki Y."/>
            <person name="Nishi S."/>
            <person name="Hori S."/>
            <person name="Arai W."/>
            <person name="Tsubouchi T."/>
            <person name="Morono Y."/>
            <person name="Uchiyama I."/>
            <person name="Ito T."/>
            <person name="Fujiyama A."/>
            <person name="Inagaki F."/>
            <person name="Takami H."/>
        </authorList>
    </citation>
    <scope>NUCLEOTIDE SEQUENCE</scope>
    <source>
        <strain evidence="1">Expedition CK06-06</strain>
    </source>
</reference>
<protein>
    <submittedName>
        <fullName evidence="1">Uncharacterized protein</fullName>
    </submittedName>
</protein>
<name>X0XAB0_9ZZZZ</name>
<feature type="non-terminal residue" evidence="1">
    <location>
        <position position="252"/>
    </location>
</feature>
<dbReference type="AlphaFoldDB" id="X0XAB0"/>
<dbReference type="EMBL" id="BARS01041564">
    <property type="protein sequence ID" value="GAG33603.1"/>
    <property type="molecule type" value="Genomic_DNA"/>
</dbReference>
<accession>X0XAB0</accession>
<sequence>MLHGESAKKGICKIEVATSLTTYYEPVLSYQVDDYKMYNIWLTDGLVLMTSSTVYGIILYNITTNEWTVYDNDTVPGLTIEGNNEFGPITYDEVSAMIFTGISRAIDSSDGGVIGFSVYGTLKHPLYKIGTLTDVWNFIAAADFVVGYLDADCAITLDPLDNGIFCFWTIQIQAELSIKWGKETPEFDLTPYVVRSNPIIIKTAIDGTPNMITFAVSKGHLFDPFNTASLWRNYVKKGYKVIVRFGELVNDI</sequence>